<dbReference type="AlphaFoldDB" id="A0A2T0T2Q1"/>
<dbReference type="OrthoDB" id="965431at2"/>
<feature type="domain" description="ACT" evidence="1">
    <location>
        <begin position="15"/>
        <end position="83"/>
    </location>
</feature>
<dbReference type="Pfam" id="PF13291">
    <property type="entry name" value="ACT_4"/>
    <property type="match status" value="1"/>
</dbReference>
<accession>A0A2T0T2Q1</accession>
<gene>
    <name evidence="2" type="ORF">CLV58_10725</name>
</gene>
<dbReference type="Gene3D" id="3.30.70.260">
    <property type="match status" value="1"/>
</dbReference>
<name>A0A2T0T2Q1_9BACT</name>
<sequence>MNSSALVSPYGQVFFDVIGFDRVQFVSDVLAAATGSEQARIAHLSFEADGVRSTGRLTVQVTDSRQLEQIDRRLQLVRGLIRVTKQTATT</sequence>
<dbReference type="RefSeq" id="WP_106137574.1">
    <property type="nucleotide sequence ID" value="NZ_PVTE01000007.1"/>
</dbReference>
<dbReference type="Proteomes" id="UP000238375">
    <property type="component" value="Unassembled WGS sequence"/>
</dbReference>
<evidence type="ECO:0000313" key="2">
    <source>
        <dbReference type="EMBL" id="PRY39932.1"/>
    </source>
</evidence>
<evidence type="ECO:0000259" key="1">
    <source>
        <dbReference type="Pfam" id="PF13291"/>
    </source>
</evidence>
<comment type="caution">
    <text evidence="2">The sequence shown here is derived from an EMBL/GenBank/DDBJ whole genome shotgun (WGS) entry which is preliminary data.</text>
</comment>
<reference evidence="2 3" key="1">
    <citation type="submission" date="2018-03" db="EMBL/GenBank/DDBJ databases">
        <title>Genomic Encyclopedia of Archaeal and Bacterial Type Strains, Phase II (KMG-II): from individual species to whole genera.</title>
        <authorList>
            <person name="Goeker M."/>
        </authorList>
    </citation>
    <scope>NUCLEOTIDE SEQUENCE [LARGE SCALE GENOMIC DNA]</scope>
    <source>
        <strain evidence="2 3">DSM 28354</strain>
    </source>
</reference>
<evidence type="ECO:0000313" key="3">
    <source>
        <dbReference type="Proteomes" id="UP000238375"/>
    </source>
</evidence>
<proteinExistence type="predicted"/>
<dbReference type="InterPro" id="IPR002912">
    <property type="entry name" value="ACT_dom"/>
</dbReference>
<organism evidence="2 3">
    <name type="scientific">Spirosoma oryzae</name>
    <dbReference type="NCBI Taxonomy" id="1469603"/>
    <lineage>
        <taxon>Bacteria</taxon>
        <taxon>Pseudomonadati</taxon>
        <taxon>Bacteroidota</taxon>
        <taxon>Cytophagia</taxon>
        <taxon>Cytophagales</taxon>
        <taxon>Cytophagaceae</taxon>
        <taxon>Spirosoma</taxon>
    </lineage>
</organism>
<dbReference type="EMBL" id="PVTE01000007">
    <property type="protein sequence ID" value="PRY39932.1"/>
    <property type="molecule type" value="Genomic_DNA"/>
</dbReference>
<keyword evidence="3" id="KW-1185">Reference proteome</keyword>
<protein>
    <submittedName>
        <fullName evidence="2">ACT domain-containing protein</fullName>
    </submittedName>
</protein>